<dbReference type="SUPFAM" id="SSF53335">
    <property type="entry name" value="S-adenosyl-L-methionine-dependent methyltransferases"/>
    <property type="match status" value="1"/>
</dbReference>
<keyword evidence="1 3" id="KW-0808">Transferase</keyword>
<organism evidence="3 4">
    <name type="scientific">Rhizobium miluonense</name>
    <dbReference type="NCBI Taxonomy" id="411945"/>
    <lineage>
        <taxon>Bacteria</taxon>
        <taxon>Pseudomonadati</taxon>
        <taxon>Pseudomonadota</taxon>
        <taxon>Alphaproteobacteria</taxon>
        <taxon>Hyphomicrobiales</taxon>
        <taxon>Rhizobiaceae</taxon>
        <taxon>Rhizobium/Agrobacterium group</taxon>
        <taxon>Rhizobium</taxon>
    </lineage>
</organism>
<dbReference type="Gene3D" id="3.40.50.150">
    <property type="entry name" value="Vaccinia Virus protein VP39"/>
    <property type="match status" value="1"/>
</dbReference>
<dbReference type="STRING" id="411945.GA0061102_1002233"/>
<dbReference type="PANTHER" id="PTHR43861">
    <property type="entry name" value="TRANS-ACONITATE 2-METHYLTRANSFERASE-RELATED"/>
    <property type="match status" value="1"/>
</dbReference>
<dbReference type="CDD" id="cd02440">
    <property type="entry name" value="AdoMet_MTases"/>
    <property type="match status" value="1"/>
</dbReference>
<dbReference type="EMBL" id="FMAH01000002">
    <property type="protein sequence ID" value="SCB12338.1"/>
    <property type="molecule type" value="Genomic_DNA"/>
</dbReference>
<evidence type="ECO:0000313" key="4">
    <source>
        <dbReference type="Proteomes" id="UP000199435"/>
    </source>
</evidence>
<evidence type="ECO:0000259" key="2">
    <source>
        <dbReference type="Pfam" id="PF13649"/>
    </source>
</evidence>
<dbReference type="Pfam" id="PF13649">
    <property type="entry name" value="Methyltransf_25"/>
    <property type="match status" value="1"/>
</dbReference>
<sequence>MNEAFPATSMPDRDWWSTLWPDPQDMFQKLRITPEMTILDLCCGDGYFTAPLAKLVAGKVCALDLDEAMIETARAECLRQGVSAKEWICADARDVATYLPEKVDYVLMANTFHGVPDQPALVRVIRSVVKSTGLFGIVNWVNRPREETIVLGQPRGPRTDMRMAPEDVTTIVEAGGFRLLAAIELPPYHYGVVFAAS</sequence>
<dbReference type="OrthoDB" id="9808140at2"/>
<reference evidence="4" key="1">
    <citation type="submission" date="2016-08" db="EMBL/GenBank/DDBJ databases">
        <authorList>
            <person name="Varghese N."/>
            <person name="Submissions Spin"/>
        </authorList>
    </citation>
    <scope>NUCLEOTIDE SEQUENCE [LARGE SCALE GENOMIC DNA]</scope>
    <source>
        <strain evidence="4">HAMBI 2971</strain>
    </source>
</reference>
<proteinExistence type="predicted"/>
<name>A0A1C3UA37_9HYPH</name>
<dbReference type="InterPro" id="IPR041698">
    <property type="entry name" value="Methyltransf_25"/>
</dbReference>
<evidence type="ECO:0000313" key="3">
    <source>
        <dbReference type="EMBL" id="SCB12338.1"/>
    </source>
</evidence>
<gene>
    <name evidence="3" type="ORF">GA0061102_1002233</name>
</gene>
<keyword evidence="4" id="KW-1185">Reference proteome</keyword>
<protein>
    <submittedName>
        <fullName evidence="3">Methyltransferase domain-containing protein</fullName>
    </submittedName>
</protein>
<dbReference type="GO" id="GO:0032259">
    <property type="term" value="P:methylation"/>
    <property type="evidence" value="ECO:0007669"/>
    <property type="project" value="UniProtKB-KW"/>
</dbReference>
<dbReference type="GO" id="GO:0008168">
    <property type="term" value="F:methyltransferase activity"/>
    <property type="evidence" value="ECO:0007669"/>
    <property type="project" value="UniProtKB-KW"/>
</dbReference>
<dbReference type="RefSeq" id="WP_092844072.1">
    <property type="nucleotide sequence ID" value="NZ_FMAH01000002.1"/>
</dbReference>
<evidence type="ECO:0000256" key="1">
    <source>
        <dbReference type="ARBA" id="ARBA00022679"/>
    </source>
</evidence>
<keyword evidence="3" id="KW-0489">Methyltransferase</keyword>
<dbReference type="InterPro" id="IPR029063">
    <property type="entry name" value="SAM-dependent_MTases_sf"/>
</dbReference>
<dbReference type="Proteomes" id="UP000199435">
    <property type="component" value="Unassembled WGS sequence"/>
</dbReference>
<dbReference type="AlphaFoldDB" id="A0A1C3UA37"/>
<accession>A0A1C3UA37</accession>
<feature type="domain" description="Methyltransferase" evidence="2">
    <location>
        <begin position="38"/>
        <end position="133"/>
    </location>
</feature>